<keyword evidence="1" id="KW-0472">Membrane</keyword>
<evidence type="ECO:0000313" key="3">
    <source>
        <dbReference type="EMBL" id="APW43020.1"/>
    </source>
</evidence>
<dbReference type="InterPro" id="IPR050330">
    <property type="entry name" value="Bact_OuterMem_StrucFunc"/>
</dbReference>
<name>A0A1P8KAI4_9BURK</name>
<sequence length="197" mass="21163">MTRTPWLLALALTLANVGCAHQTERVVLLPQEGRRSALDVTGPDGRTVTLSQPYAEAVVTSRETGLAQVSADTVAQRYSEVMAAIPMAVKRFSLFFVTGGTELTRESESQIPAILAEVAQAPAAEVLVIGHTDRVGKLEANDMLSLKRAQLIRTRLIAVGVPASDTVAIGRGDREPLVVTADQVASPRNRRVDIKVR</sequence>
<gene>
    <name evidence="3" type="ORF">RS694_11065</name>
</gene>
<dbReference type="InterPro" id="IPR006665">
    <property type="entry name" value="OmpA-like"/>
</dbReference>
<evidence type="ECO:0000256" key="1">
    <source>
        <dbReference type="PROSITE-ProRule" id="PRU00473"/>
    </source>
</evidence>
<dbReference type="SUPFAM" id="SSF103088">
    <property type="entry name" value="OmpA-like"/>
    <property type="match status" value="1"/>
</dbReference>
<dbReference type="Pfam" id="PF00691">
    <property type="entry name" value="OmpA"/>
    <property type="match status" value="1"/>
</dbReference>
<organism evidence="3 4">
    <name type="scientific">Rhodoferax saidenbachensis</name>
    <dbReference type="NCBI Taxonomy" id="1484693"/>
    <lineage>
        <taxon>Bacteria</taxon>
        <taxon>Pseudomonadati</taxon>
        <taxon>Pseudomonadota</taxon>
        <taxon>Betaproteobacteria</taxon>
        <taxon>Burkholderiales</taxon>
        <taxon>Comamonadaceae</taxon>
        <taxon>Rhodoferax</taxon>
    </lineage>
</organism>
<dbReference type="EMBL" id="CP019239">
    <property type="protein sequence ID" value="APW43020.1"/>
    <property type="molecule type" value="Genomic_DNA"/>
</dbReference>
<dbReference type="Proteomes" id="UP000186110">
    <property type="component" value="Chromosome"/>
</dbReference>
<dbReference type="RefSeq" id="WP_029707023.1">
    <property type="nucleotide sequence ID" value="NZ_CP019239.1"/>
</dbReference>
<dbReference type="PANTHER" id="PTHR30329">
    <property type="entry name" value="STATOR ELEMENT OF FLAGELLAR MOTOR COMPLEX"/>
    <property type="match status" value="1"/>
</dbReference>
<dbReference type="STRING" id="1484693.RS694_11065"/>
<dbReference type="GO" id="GO:0016020">
    <property type="term" value="C:membrane"/>
    <property type="evidence" value="ECO:0007669"/>
    <property type="project" value="UniProtKB-UniRule"/>
</dbReference>
<dbReference type="CDD" id="cd07185">
    <property type="entry name" value="OmpA_C-like"/>
    <property type="match status" value="1"/>
</dbReference>
<dbReference type="eggNOG" id="COG2885">
    <property type="taxonomic scope" value="Bacteria"/>
</dbReference>
<evidence type="ECO:0000313" key="4">
    <source>
        <dbReference type="Proteomes" id="UP000186110"/>
    </source>
</evidence>
<feature type="domain" description="OmpA-like" evidence="2">
    <location>
        <begin position="83"/>
        <end position="197"/>
    </location>
</feature>
<reference evidence="3 4" key="1">
    <citation type="submission" date="2017-01" db="EMBL/GenBank/DDBJ databases">
        <authorList>
            <person name="Mah S.A."/>
            <person name="Swanson W.J."/>
            <person name="Moy G.W."/>
            <person name="Vacquier V.D."/>
        </authorList>
    </citation>
    <scope>NUCLEOTIDE SEQUENCE [LARGE SCALE GENOMIC DNA]</scope>
    <source>
        <strain evidence="3 4">DSM 22694</strain>
    </source>
</reference>
<dbReference type="AlphaFoldDB" id="A0A1P8KAI4"/>
<dbReference type="KEGG" id="rsb:RS694_11065"/>
<dbReference type="InterPro" id="IPR036737">
    <property type="entry name" value="OmpA-like_sf"/>
</dbReference>
<keyword evidence="4" id="KW-1185">Reference proteome</keyword>
<evidence type="ECO:0000259" key="2">
    <source>
        <dbReference type="PROSITE" id="PS51123"/>
    </source>
</evidence>
<dbReference type="PANTHER" id="PTHR30329:SF21">
    <property type="entry name" value="LIPOPROTEIN YIAD-RELATED"/>
    <property type="match status" value="1"/>
</dbReference>
<protein>
    <recommendedName>
        <fullName evidence="2">OmpA-like domain-containing protein</fullName>
    </recommendedName>
</protein>
<dbReference type="PROSITE" id="PS51123">
    <property type="entry name" value="OMPA_2"/>
    <property type="match status" value="1"/>
</dbReference>
<dbReference type="Gene3D" id="3.30.1330.60">
    <property type="entry name" value="OmpA-like domain"/>
    <property type="match status" value="1"/>
</dbReference>
<accession>A0A1P8KAI4</accession>
<proteinExistence type="predicted"/>